<protein>
    <recommendedName>
        <fullName evidence="3">Thiol peroxidase</fullName>
        <shortName evidence="3">Tpx</shortName>
        <ecNumber evidence="3">1.11.1.24</ecNumber>
    </recommendedName>
    <alternativeName>
        <fullName evidence="3">Peroxiredoxin tpx</fullName>
        <shortName evidence="3">Prx</shortName>
    </alternativeName>
    <alternativeName>
        <fullName evidence="3">Thioredoxin peroxidase</fullName>
    </alternativeName>
    <alternativeName>
        <fullName evidence="3">Thioredoxin-dependent peroxiredoxin</fullName>
    </alternativeName>
</protein>
<comment type="caution">
    <text evidence="3">Lacks conserved residue(s) required for the propagation of feature annotation.</text>
</comment>
<dbReference type="RefSeq" id="WP_145079018.1">
    <property type="nucleotide sequence ID" value="NZ_CP036425.1"/>
</dbReference>
<dbReference type="InterPro" id="IPR013766">
    <property type="entry name" value="Thioredoxin_domain"/>
</dbReference>
<keyword evidence="3 5" id="KW-0560">Oxidoreductase</keyword>
<accession>A0A517YWZ4</accession>
<keyword evidence="1" id="KW-1015">Disulfide bond</keyword>
<dbReference type="EC" id="1.11.1.24" evidence="3"/>
<dbReference type="AlphaFoldDB" id="A0A517YWZ4"/>
<dbReference type="HAMAP" id="MF_00269">
    <property type="entry name" value="Tpx"/>
    <property type="match status" value="1"/>
</dbReference>
<feature type="active site" description="Cysteine sulfenic acid (-SOH) intermediate" evidence="3">
    <location>
        <position position="64"/>
    </location>
</feature>
<feature type="domain" description="Thioredoxin" evidence="4">
    <location>
        <begin position="22"/>
        <end position="171"/>
    </location>
</feature>
<evidence type="ECO:0000256" key="1">
    <source>
        <dbReference type="ARBA" id="ARBA00023157"/>
    </source>
</evidence>
<comment type="subunit">
    <text evidence="3">Homodimer.</text>
</comment>
<dbReference type="Proteomes" id="UP000317369">
    <property type="component" value="Chromosome"/>
</dbReference>
<dbReference type="NCBIfam" id="NF001808">
    <property type="entry name" value="PRK00522.1"/>
    <property type="match status" value="1"/>
</dbReference>
<proteinExistence type="inferred from homology"/>
<evidence type="ECO:0000259" key="4">
    <source>
        <dbReference type="PROSITE" id="PS51352"/>
    </source>
</evidence>
<keyword evidence="3 5" id="KW-0575">Peroxidase</keyword>
<sequence length="171" mass="18359">MTERAGAITFKGNPMTLVGDEITVGQKAPDFQLRANDFSVKSLADYAGKVKIISIIPSLDTPVCDAQTRHFNTDAASLGDGVVILTISVDLPPAQKRWCGAAGIDAVECLSDYYDHSFGSAYGVRVKELGLLARQIVVLDKDDTVKYVEVVPEIAQEPNYDAAIAAAKELL</sequence>
<dbReference type="InterPro" id="IPR050455">
    <property type="entry name" value="Tpx_Peroxidase_subfamily"/>
</dbReference>
<dbReference type="Pfam" id="PF08534">
    <property type="entry name" value="Redoxin"/>
    <property type="match status" value="1"/>
</dbReference>
<dbReference type="GO" id="GO:0008379">
    <property type="term" value="F:thioredoxin peroxidase activity"/>
    <property type="evidence" value="ECO:0007669"/>
    <property type="project" value="UniProtKB-UniRule"/>
</dbReference>
<dbReference type="InterPro" id="IPR002065">
    <property type="entry name" value="TPX"/>
</dbReference>
<dbReference type="InterPro" id="IPR013740">
    <property type="entry name" value="Redoxin"/>
</dbReference>
<dbReference type="PROSITE" id="PS51352">
    <property type="entry name" value="THIOREDOXIN_2"/>
    <property type="match status" value="1"/>
</dbReference>
<dbReference type="Gene3D" id="3.40.30.10">
    <property type="entry name" value="Glutaredoxin"/>
    <property type="match status" value="1"/>
</dbReference>
<evidence type="ECO:0000313" key="6">
    <source>
        <dbReference type="Proteomes" id="UP000317369"/>
    </source>
</evidence>
<name>A0A517YWZ4_9BACT</name>
<comment type="catalytic activity">
    <reaction evidence="3">
        <text>a hydroperoxide + [thioredoxin]-dithiol = an alcohol + [thioredoxin]-disulfide + H2O</text>
        <dbReference type="Rhea" id="RHEA:62620"/>
        <dbReference type="Rhea" id="RHEA-COMP:10698"/>
        <dbReference type="Rhea" id="RHEA-COMP:10700"/>
        <dbReference type="ChEBI" id="CHEBI:15377"/>
        <dbReference type="ChEBI" id="CHEBI:29950"/>
        <dbReference type="ChEBI" id="CHEBI:30879"/>
        <dbReference type="ChEBI" id="CHEBI:35924"/>
        <dbReference type="ChEBI" id="CHEBI:50058"/>
        <dbReference type="EC" id="1.11.1.24"/>
    </reaction>
</comment>
<dbReference type="EMBL" id="CP036425">
    <property type="protein sequence ID" value="QDU34744.1"/>
    <property type="molecule type" value="Genomic_DNA"/>
</dbReference>
<evidence type="ECO:0000256" key="2">
    <source>
        <dbReference type="ARBA" id="ARBA00023284"/>
    </source>
</evidence>
<dbReference type="SUPFAM" id="SSF52833">
    <property type="entry name" value="Thioredoxin-like"/>
    <property type="match status" value="1"/>
</dbReference>
<dbReference type="CDD" id="cd03014">
    <property type="entry name" value="PRX_Atyp2cys"/>
    <property type="match status" value="1"/>
</dbReference>
<keyword evidence="2 3" id="KW-0676">Redox-active center</keyword>
<reference evidence="5 6" key="1">
    <citation type="submission" date="2019-02" db="EMBL/GenBank/DDBJ databases">
        <title>Deep-cultivation of Planctomycetes and their phenomic and genomic characterization uncovers novel biology.</title>
        <authorList>
            <person name="Wiegand S."/>
            <person name="Jogler M."/>
            <person name="Boedeker C."/>
            <person name="Pinto D."/>
            <person name="Vollmers J."/>
            <person name="Rivas-Marin E."/>
            <person name="Kohn T."/>
            <person name="Peeters S.H."/>
            <person name="Heuer A."/>
            <person name="Rast P."/>
            <person name="Oberbeckmann S."/>
            <person name="Bunk B."/>
            <person name="Jeske O."/>
            <person name="Meyerdierks A."/>
            <person name="Storesund J.E."/>
            <person name="Kallscheuer N."/>
            <person name="Luecker S."/>
            <person name="Lage O.M."/>
            <person name="Pohl T."/>
            <person name="Merkel B.J."/>
            <person name="Hornburger P."/>
            <person name="Mueller R.-W."/>
            <person name="Bruemmer F."/>
            <person name="Labrenz M."/>
            <person name="Spormann A.M."/>
            <person name="Op den Camp H."/>
            <person name="Overmann J."/>
            <person name="Amann R."/>
            <person name="Jetten M.S.M."/>
            <person name="Mascher T."/>
            <person name="Medema M.H."/>
            <person name="Devos D.P."/>
            <person name="Kaster A.-K."/>
            <person name="Ovreas L."/>
            <person name="Rohde M."/>
            <person name="Galperin M.Y."/>
            <person name="Jogler C."/>
        </authorList>
    </citation>
    <scope>NUCLEOTIDE SEQUENCE [LARGE SCALE GENOMIC DNA]</scope>
    <source>
        <strain evidence="5 6">KS4</strain>
    </source>
</reference>
<gene>
    <name evidence="3 5" type="primary">tpx</name>
    <name evidence="5" type="ORF">KS4_28180</name>
</gene>
<keyword evidence="6" id="KW-1185">Reference proteome</keyword>
<comment type="function">
    <text evidence="3">Thiol-specific peroxidase that catalyzes the reduction of hydrogen peroxide and organic hydroperoxides to water and alcohols, respectively. Plays a role in cell protection against oxidative stress by detoxifying peroxides.</text>
</comment>
<dbReference type="OrthoDB" id="9781543at2"/>
<dbReference type="KEGG" id="pcor:KS4_28180"/>
<dbReference type="PANTHER" id="PTHR43110">
    <property type="entry name" value="THIOL PEROXIDASE"/>
    <property type="match status" value="1"/>
</dbReference>
<evidence type="ECO:0000256" key="3">
    <source>
        <dbReference type="HAMAP-Rule" id="MF_00269"/>
    </source>
</evidence>
<keyword evidence="3" id="KW-0049">Antioxidant</keyword>
<comment type="similarity">
    <text evidence="3">Belongs to the peroxiredoxin family. Tpx subfamily.</text>
</comment>
<dbReference type="PANTHER" id="PTHR43110:SF1">
    <property type="entry name" value="THIOL PEROXIDASE"/>
    <property type="match status" value="1"/>
</dbReference>
<evidence type="ECO:0000313" key="5">
    <source>
        <dbReference type="EMBL" id="QDU34744.1"/>
    </source>
</evidence>
<organism evidence="5 6">
    <name type="scientific">Poriferisphaera corsica</name>
    <dbReference type="NCBI Taxonomy" id="2528020"/>
    <lineage>
        <taxon>Bacteria</taxon>
        <taxon>Pseudomonadati</taxon>
        <taxon>Planctomycetota</taxon>
        <taxon>Phycisphaerae</taxon>
        <taxon>Phycisphaerales</taxon>
        <taxon>Phycisphaeraceae</taxon>
        <taxon>Poriferisphaera</taxon>
    </lineage>
</organism>
<dbReference type="InterPro" id="IPR036249">
    <property type="entry name" value="Thioredoxin-like_sf"/>
</dbReference>